<dbReference type="InterPro" id="IPR011015">
    <property type="entry name" value="LEM/LEM-like_dom_sf"/>
</dbReference>
<keyword evidence="9" id="KW-1133">Transmembrane helix</keyword>
<reference evidence="20" key="2">
    <citation type="journal article" date="2007" name="PLoS Biol.">
        <title>Survey sequencing and comparative analysis of the elephant shark (Callorhinchus milii) genome.</title>
        <authorList>
            <person name="Venkatesh B."/>
            <person name="Kirkness E.F."/>
            <person name="Loh Y.H."/>
            <person name="Halpern A.L."/>
            <person name="Lee A.P."/>
            <person name="Johnson J."/>
            <person name="Dandona N."/>
            <person name="Viswanathan L.D."/>
            <person name="Tay A."/>
            <person name="Venter J.C."/>
            <person name="Strausberg R.L."/>
            <person name="Brenner S."/>
        </authorList>
    </citation>
    <scope>NUCLEOTIDE SEQUENCE [LARGE SCALE GENOMIC DNA]</scope>
</reference>
<sequence>MEAILTRLKQLSHDELRQEIIDAGLKCGPITPTTRFIFEKRLAQALLVQRAGGETNKVPEPISVSAKPGEKDDSGSPGVSSSCEDGHFGYDVGLNPPDETALSNTNNLAFNGLQTSSQQPRGSAPSASSLYYGVCPVWDDIMSRNDRAHVYSDKKEALQAVKLMKGSRFKAFTSREDAEKFARGICDYYPSPSKSSACVSPVKAGVMYNRDGMSPDVETANRERANSYKSPRSQDLTSKLRKAVEKGDKSALFDYVWSNPRYLIGSGDNPTVLQEGCRYNAMHVAAKENQPLICQFLLDTLENPEFMLLMYPDDNEIMLQKRIKYIVDLYLNTPDKVGFDTPLHFACKFGHAEVVNVLCSHPDIVKTSKNKYEHTPLEVICERSRTHSEELKEKIREYLQDRYYVPLLRDTDNSALPVIGFPWSPEQSDNLSCASLPRLTGNPKDPVMAVRAFAGPMTPSKADEFRRVWKTPPRERTNLFHQFKKADPERGYERVGRHLAHEMGYPWAEYWEFLGCFTDLAMPEGLRRIEEYLSRKESSKRHEHEGDNFMCNKFKSPPSSGKTSKYCNSISVSAFLDDDDDDISLEEIKNRQNAALNISKSLAGLSNSPGAIEENGCHILPRHSRSQTNSICETLLSPVSNLMAEFEKLSLRDNEEERHLFGERSATCLMAEQECEEMDSENEPDTESGEGKLTQVQLNPRPSLQLENICKFPEHLHQQLSWHGPVSSKKGAMKEMFLVGDEPSKLDRDVLAAVKGVDIDGQMFPCLSRWKTAVFVSLCSWPSPAVLKRRPNMQSLTPGSPCSTLGRPSPLCYSPAKHGSSSHSVEVGSPGRYSPAYASHSQVLRILHFTEPSDL</sequence>
<dbReference type="GO" id="GO:0051301">
    <property type="term" value="P:cell division"/>
    <property type="evidence" value="ECO:0007669"/>
    <property type="project" value="UniProtKB-KW"/>
</dbReference>
<dbReference type="InterPro" id="IPR003887">
    <property type="entry name" value="LEM_dom"/>
</dbReference>
<evidence type="ECO:0000256" key="11">
    <source>
        <dbReference type="ARBA" id="ARBA00023136"/>
    </source>
</evidence>
<evidence type="ECO:0000313" key="20">
    <source>
        <dbReference type="Proteomes" id="UP000314986"/>
    </source>
</evidence>
<evidence type="ECO:0000256" key="13">
    <source>
        <dbReference type="ARBA" id="ARBA00056222"/>
    </source>
</evidence>
<dbReference type="Ensembl" id="ENSCMIT00000031760.1">
    <property type="protein sequence ID" value="ENSCMIP00000031284.1"/>
    <property type="gene ID" value="ENSCMIG00000013440.1"/>
</dbReference>
<reference evidence="20" key="1">
    <citation type="journal article" date="2006" name="Science">
        <title>Ancient noncoding elements conserved in the human genome.</title>
        <authorList>
            <person name="Venkatesh B."/>
            <person name="Kirkness E.F."/>
            <person name="Loh Y.H."/>
            <person name="Halpern A.L."/>
            <person name="Lee A.P."/>
            <person name="Johnson J."/>
            <person name="Dandona N."/>
            <person name="Viswanathan L.D."/>
            <person name="Tay A."/>
            <person name="Venter J.C."/>
            <person name="Strausberg R.L."/>
            <person name="Brenner S."/>
        </authorList>
    </citation>
    <scope>NUCLEOTIDE SEQUENCE [LARGE SCALE GENOMIC DNA]</scope>
</reference>
<keyword evidence="20" id="KW-1185">Reference proteome</keyword>
<comment type="subunit">
    <text evidence="14">Interacts with BAF/BANF1. Interacts with protein phosphatase 2A (PP2A) components PPP2C (PPP2CA or PPP2CB) and PPP2R1A.</text>
</comment>
<comment type="function">
    <text evidence="13">Involved in mitotic nuclear envelope reassembly by promoting dephosphorylation of BAF/BANF1 during mitotic exit. Coordinates the control of BAF/BANF1 dephosphorylation by inhibiting VRK1 kinase and promoting dephosphorylation of BAF/BANF1 by protein phosphatase 2A (PP2A), thereby facilitating nuclear envelope assembly. May regulate nuclear localization of VRK1 in non-dividing cells. It is unclear whether it acts as a real PP2A regulatory subunit or whether it is involved in recruitment of the PP2A complex. Involved in brain development.</text>
</comment>
<dbReference type="Gene3D" id="1.25.40.20">
    <property type="entry name" value="Ankyrin repeat-containing domain"/>
    <property type="match status" value="1"/>
</dbReference>
<evidence type="ECO:0000256" key="3">
    <source>
        <dbReference type="ARBA" id="ARBA00022553"/>
    </source>
</evidence>
<dbReference type="SUPFAM" id="SSF63451">
    <property type="entry name" value="LEM domain"/>
    <property type="match status" value="1"/>
</dbReference>
<keyword evidence="3" id="KW-0597">Phosphoprotein</keyword>
<evidence type="ECO:0000256" key="4">
    <source>
        <dbReference type="ARBA" id="ARBA00022618"/>
    </source>
</evidence>
<evidence type="ECO:0000256" key="12">
    <source>
        <dbReference type="ARBA" id="ARBA00023306"/>
    </source>
</evidence>
<feature type="domain" description="LEM" evidence="18">
    <location>
        <begin position="5"/>
        <end position="49"/>
    </location>
</feature>
<dbReference type="AlphaFoldDB" id="A0A4W3ILU4"/>
<dbReference type="GO" id="GO:0051721">
    <property type="term" value="F:protein phosphatase 2A binding"/>
    <property type="evidence" value="ECO:0007669"/>
    <property type="project" value="TreeGrafter"/>
</dbReference>
<dbReference type="FunFam" id="1.10.720.40:FF:000001">
    <property type="entry name" value="LEM domain containing 2, isoform CRA_a"/>
    <property type="match status" value="1"/>
</dbReference>
<dbReference type="SMART" id="SM00248">
    <property type="entry name" value="ANK"/>
    <property type="match status" value="2"/>
</dbReference>
<proteinExistence type="inferred from homology"/>
<dbReference type="GeneTree" id="ENSGT00390000016767"/>
<protein>
    <recommendedName>
        <fullName evidence="15">Ankyrin repeat and LEM domain-containing protein 2</fullName>
    </recommendedName>
    <alternativeName>
        <fullName evidence="16">LEM domain-containing protein 4</fullName>
    </alternativeName>
</protein>
<evidence type="ECO:0000256" key="9">
    <source>
        <dbReference type="ARBA" id="ARBA00022989"/>
    </source>
</evidence>
<evidence type="ECO:0000256" key="8">
    <source>
        <dbReference type="ARBA" id="ARBA00022968"/>
    </source>
</evidence>
<evidence type="ECO:0000256" key="14">
    <source>
        <dbReference type="ARBA" id="ARBA00063367"/>
    </source>
</evidence>
<feature type="region of interest" description="Disordered" evidence="17">
    <location>
        <begin position="674"/>
        <end position="696"/>
    </location>
</feature>
<evidence type="ECO:0000256" key="6">
    <source>
        <dbReference type="ARBA" id="ARBA00022776"/>
    </source>
</evidence>
<evidence type="ECO:0000256" key="10">
    <source>
        <dbReference type="ARBA" id="ARBA00023043"/>
    </source>
</evidence>
<keyword evidence="6" id="KW-0498">Mitosis</keyword>
<dbReference type="PANTHER" id="PTHR12349:SF4">
    <property type="entry name" value="ANKYRIN REPEAT AND LEM DOMAIN-CONTAINING PROTEIN 2"/>
    <property type="match status" value="1"/>
</dbReference>
<dbReference type="GO" id="GO:0005789">
    <property type="term" value="C:endoplasmic reticulum membrane"/>
    <property type="evidence" value="ECO:0007669"/>
    <property type="project" value="UniProtKB-SubCell"/>
</dbReference>
<evidence type="ECO:0000256" key="16">
    <source>
        <dbReference type="ARBA" id="ARBA00081980"/>
    </source>
</evidence>
<name>A0A4W3ILU4_CALMI</name>
<dbReference type="Pfam" id="PF00023">
    <property type="entry name" value="Ank"/>
    <property type="match status" value="1"/>
</dbReference>
<dbReference type="Pfam" id="PF03020">
    <property type="entry name" value="LEM"/>
    <property type="match status" value="1"/>
</dbReference>
<dbReference type="PROSITE" id="PS50954">
    <property type="entry name" value="LEM"/>
    <property type="match status" value="1"/>
</dbReference>
<dbReference type="GO" id="GO:0007399">
    <property type="term" value="P:nervous system development"/>
    <property type="evidence" value="ECO:0007669"/>
    <property type="project" value="UniProtKB-ARBA"/>
</dbReference>
<reference evidence="20" key="3">
    <citation type="journal article" date="2014" name="Nature">
        <title>Elephant shark genome provides unique insights into gnathostome evolution.</title>
        <authorList>
            <consortium name="International Elephant Shark Genome Sequencing Consortium"/>
            <person name="Venkatesh B."/>
            <person name="Lee A.P."/>
            <person name="Ravi V."/>
            <person name="Maurya A.K."/>
            <person name="Lian M.M."/>
            <person name="Swann J.B."/>
            <person name="Ohta Y."/>
            <person name="Flajnik M.F."/>
            <person name="Sutoh Y."/>
            <person name="Kasahara M."/>
            <person name="Hoon S."/>
            <person name="Gangu V."/>
            <person name="Roy S.W."/>
            <person name="Irimia M."/>
            <person name="Korzh V."/>
            <person name="Kondrychyn I."/>
            <person name="Lim Z.W."/>
            <person name="Tay B.H."/>
            <person name="Tohari S."/>
            <person name="Kong K.W."/>
            <person name="Ho S."/>
            <person name="Lorente-Galdos B."/>
            <person name="Quilez J."/>
            <person name="Marques-Bonet T."/>
            <person name="Raney B.J."/>
            <person name="Ingham P.W."/>
            <person name="Tay A."/>
            <person name="Hillier L.W."/>
            <person name="Minx P."/>
            <person name="Boehm T."/>
            <person name="Wilson R.K."/>
            <person name="Brenner S."/>
            <person name="Warren W.C."/>
        </authorList>
    </citation>
    <scope>NUCLEOTIDE SEQUENCE [LARGE SCALE GENOMIC DNA]</scope>
</reference>
<evidence type="ECO:0000256" key="1">
    <source>
        <dbReference type="ARBA" id="ARBA00004643"/>
    </source>
</evidence>
<accession>A0A4W3ILU4</accession>
<keyword evidence="4" id="KW-0132">Cell division</keyword>
<keyword evidence="5" id="KW-0812">Transmembrane</keyword>
<keyword evidence="11" id="KW-0472">Membrane</keyword>
<dbReference type="Pfam" id="PF24567">
    <property type="entry name" value="ANKLE2_3rd"/>
    <property type="match status" value="1"/>
</dbReference>
<dbReference type="Proteomes" id="UP000314986">
    <property type="component" value="Unassembled WGS sequence"/>
</dbReference>
<dbReference type="InterPro" id="IPR035006">
    <property type="entry name" value="LEM_ANKL2"/>
</dbReference>
<reference evidence="19" key="5">
    <citation type="submission" date="2025-09" db="UniProtKB">
        <authorList>
            <consortium name="Ensembl"/>
        </authorList>
    </citation>
    <scope>IDENTIFICATION</scope>
</reference>
<keyword evidence="8" id="KW-0735">Signal-anchor</keyword>
<evidence type="ECO:0000313" key="19">
    <source>
        <dbReference type="Ensembl" id="ENSCMIP00000031284.1"/>
    </source>
</evidence>
<evidence type="ECO:0000259" key="18">
    <source>
        <dbReference type="PROSITE" id="PS50954"/>
    </source>
</evidence>
<dbReference type="FunFam" id="1.25.40.20:FF:000072">
    <property type="entry name" value="Ankyrin repeat and LEM domain containing 2"/>
    <property type="match status" value="1"/>
</dbReference>
<dbReference type="CDD" id="cd12944">
    <property type="entry name" value="LEM_ANKL2"/>
    <property type="match status" value="1"/>
</dbReference>
<evidence type="ECO:0000256" key="2">
    <source>
        <dbReference type="ARBA" id="ARBA00007597"/>
    </source>
</evidence>
<comment type="subcellular location">
    <subcellularLocation>
        <location evidence="1">Endoplasmic reticulum membrane</location>
        <topology evidence="1">Single-pass type III membrane protein</topology>
    </subcellularLocation>
</comment>
<keyword evidence="10" id="KW-0040">ANK repeat</keyword>
<evidence type="ECO:0000256" key="15">
    <source>
        <dbReference type="ARBA" id="ARBA00074558"/>
    </source>
</evidence>
<evidence type="ECO:0000256" key="17">
    <source>
        <dbReference type="SAM" id="MobiDB-lite"/>
    </source>
</evidence>
<organism evidence="19 20">
    <name type="scientific">Callorhinchus milii</name>
    <name type="common">Ghost shark</name>
    <dbReference type="NCBI Taxonomy" id="7868"/>
    <lineage>
        <taxon>Eukaryota</taxon>
        <taxon>Metazoa</taxon>
        <taxon>Chordata</taxon>
        <taxon>Craniata</taxon>
        <taxon>Vertebrata</taxon>
        <taxon>Chondrichthyes</taxon>
        <taxon>Holocephali</taxon>
        <taxon>Chimaeriformes</taxon>
        <taxon>Callorhinchidae</taxon>
        <taxon>Callorhinchus</taxon>
    </lineage>
</organism>
<dbReference type="GO" id="GO:0031468">
    <property type="term" value="P:nuclear membrane reassembly"/>
    <property type="evidence" value="ECO:0007669"/>
    <property type="project" value="UniProtKB-ARBA"/>
</dbReference>
<comment type="similarity">
    <text evidence="2">Belongs to the ANKLE2 family.</text>
</comment>
<dbReference type="InterPro" id="IPR002110">
    <property type="entry name" value="Ankyrin_rpt"/>
</dbReference>
<dbReference type="InterPro" id="IPR036770">
    <property type="entry name" value="Ankyrin_rpt-contain_sf"/>
</dbReference>
<feature type="region of interest" description="Disordered" evidence="17">
    <location>
        <begin position="56"/>
        <end position="96"/>
    </location>
</feature>
<dbReference type="PANTHER" id="PTHR12349">
    <property type="entry name" value="ANKYRIN REPEAT AND LEM DOMAIN-CONTAINING PROTEIN 2"/>
    <property type="match status" value="1"/>
</dbReference>
<evidence type="ECO:0000256" key="5">
    <source>
        <dbReference type="ARBA" id="ARBA00022692"/>
    </source>
</evidence>
<dbReference type="InterPro" id="IPR056237">
    <property type="entry name" value="ANKLE2_3rd"/>
</dbReference>
<dbReference type="SUPFAM" id="SSF48403">
    <property type="entry name" value="Ankyrin repeat"/>
    <property type="match status" value="1"/>
</dbReference>
<reference evidence="19" key="4">
    <citation type="submission" date="2025-08" db="UniProtKB">
        <authorList>
            <consortium name="Ensembl"/>
        </authorList>
    </citation>
    <scope>IDENTIFICATION</scope>
</reference>
<evidence type="ECO:0000256" key="7">
    <source>
        <dbReference type="ARBA" id="ARBA00022824"/>
    </source>
</evidence>
<gene>
    <name evidence="19" type="primary">ankle2</name>
</gene>
<dbReference type="SMART" id="SM00540">
    <property type="entry name" value="LEM"/>
    <property type="match status" value="1"/>
</dbReference>
<dbReference type="Gene3D" id="1.10.720.40">
    <property type="match status" value="1"/>
</dbReference>
<keyword evidence="12" id="KW-0131">Cell cycle</keyword>
<keyword evidence="7" id="KW-0256">Endoplasmic reticulum</keyword>
<feature type="compositionally biased region" description="Acidic residues" evidence="17">
    <location>
        <begin position="674"/>
        <end position="688"/>
    </location>
</feature>